<dbReference type="PANTHER" id="PTHR10151">
    <property type="entry name" value="ECTONUCLEOTIDE PYROPHOSPHATASE/PHOSPHODIESTERASE"/>
    <property type="match status" value="1"/>
</dbReference>
<name>A0A291HUT5_9GAMM</name>
<reference evidence="2" key="1">
    <citation type="submission" date="2015-09" db="EMBL/GenBank/DDBJ databases">
        <authorList>
            <person name="Shao Z."/>
            <person name="Wang L."/>
        </authorList>
    </citation>
    <scope>NUCLEOTIDE SEQUENCE [LARGE SCALE GENOMIC DNA]</scope>
    <source>
        <strain evidence="2">F13-1</strain>
    </source>
</reference>
<proteinExistence type="predicted"/>
<accession>A0A291HUT5</accession>
<dbReference type="Gene3D" id="3.40.720.10">
    <property type="entry name" value="Alkaline Phosphatase, subunit A"/>
    <property type="match status" value="1"/>
</dbReference>
<dbReference type="InterPro" id="IPR002591">
    <property type="entry name" value="Phosphodiest/P_Trfase"/>
</dbReference>
<dbReference type="InterPro" id="IPR017850">
    <property type="entry name" value="Alkaline_phosphatase_core_sf"/>
</dbReference>
<sequence>MNMNKVILVLVDGLAHEVAQHSLGYLLAMSEAGRATGYKLQCELPAVSRPLYETILTGTRPVDHGVVHNQVVRPSREQSIFTLARAAGLTTAAAAYHWLSELYNRAPYQAVRDRFTQDERLAIQYGVFYHRDDYPDCHLLLDAEWLRRRFDPHFLLIHPMNVDDAGHKHGLDSAQYRNSARRLDLWLADYLPGWLEEGYQVLVTSDHGMNRDHSHSGTLPEEREVPLFVLGEAFSHDRHARPRQLELCGTLASLLGLAHDKPVCGELLK</sequence>
<gene>
    <name evidence="1" type="ORF">AN401_05505</name>
</gene>
<evidence type="ECO:0000313" key="2">
    <source>
        <dbReference type="Proteomes" id="UP000217763"/>
    </source>
</evidence>
<keyword evidence="2" id="KW-1185">Reference proteome</keyword>
<dbReference type="EMBL" id="CP012621">
    <property type="protein sequence ID" value="ATG75808.1"/>
    <property type="molecule type" value="Genomic_DNA"/>
</dbReference>
<evidence type="ECO:0000313" key="1">
    <source>
        <dbReference type="EMBL" id="ATG75808.1"/>
    </source>
</evidence>
<dbReference type="GO" id="GO:0016787">
    <property type="term" value="F:hydrolase activity"/>
    <property type="evidence" value="ECO:0007669"/>
    <property type="project" value="UniProtKB-ARBA"/>
</dbReference>
<protein>
    <submittedName>
        <fullName evidence="1">Nucleotide pyrophosphatase</fullName>
    </submittedName>
</protein>
<dbReference type="SUPFAM" id="SSF53649">
    <property type="entry name" value="Alkaline phosphatase-like"/>
    <property type="match status" value="1"/>
</dbReference>
<dbReference type="KEGG" id="zdf:AN401_05505"/>
<dbReference type="PANTHER" id="PTHR10151:SF120">
    <property type="entry name" value="BIS(5'-ADENOSYL)-TRIPHOSPHATASE"/>
    <property type="match status" value="1"/>
</dbReference>
<dbReference type="Proteomes" id="UP000217763">
    <property type="component" value="Chromosome"/>
</dbReference>
<organism evidence="1 2">
    <name type="scientific">Zobellella denitrificans</name>
    <dbReference type="NCBI Taxonomy" id="347534"/>
    <lineage>
        <taxon>Bacteria</taxon>
        <taxon>Pseudomonadati</taxon>
        <taxon>Pseudomonadota</taxon>
        <taxon>Gammaproteobacteria</taxon>
        <taxon>Aeromonadales</taxon>
        <taxon>Aeromonadaceae</taxon>
        <taxon>Zobellella</taxon>
    </lineage>
</organism>
<dbReference type="AlphaFoldDB" id="A0A291HUT5"/>
<dbReference type="Pfam" id="PF01663">
    <property type="entry name" value="Phosphodiest"/>
    <property type="match status" value="1"/>
</dbReference>